<gene>
    <name evidence="1" type="ORF">C8N44_1123</name>
</gene>
<keyword evidence="2" id="KW-1185">Reference proteome</keyword>
<reference evidence="1 2" key="1">
    <citation type="submission" date="2018-04" db="EMBL/GenBank/DDBJ databases">
        <title>Genomic Encyclopedia of Archaeal and Bacterial Type Strains, Phase II (KMG-II): from individual species to whole genera.</title>
        <authorList>
            <person name="Goeker M."/>
        </authorList>
    </citation>
    <scope>NUCLEOTIDE SEQUENCE [LARGE SCALE GENOMIC DNA]</scope>
    <source>
        <strain evidence="1 2">DSM 29329</strain>
    </source>
</reference>
<protein>
    <recommendedName>
        <fullName evidence="3">STAS domain-containing protein</fullName>
    </recommendedName>
</protein>
<organism evidence="1 2">
    <name type="scientific">Allosediminivita pacifica</name>
    <dbReference type="NCBI Taxonomy" id="1267769"/>
    <lineage>
        <taxon>Bacteria</taxon>
        <taxon>Pseudomonadati</taxon>
        <taxon>Pseudomonadota</taxon>
        <taxon>Alphaproteobacteria</taxon>
        <taxon>Rhodobacterales</taxon>
        <taxon>Paracoccaceae</taxon>
        <taxon>Allosediminivita</taxon>
    </lineage>
</organism>
<dbReference type="AlphaFoldDB" id="A0A2T6AU81"/>
<comment type="caution">
    <text evidence="1">The sequence shown here is derived from an EMBL/GenBank/DDBJ whole genome shotgun (WGS) entry which is preliminary data.</text>
</comment>
<name>A0A2T6AU81_9RHOB</name>
<dbReference type="EMBL" id="QBKN01000012">
    <property type="protein sequence ID" value="PTX47379.1"/>
    <property type="molecule type" value="Genomic_DNA"/>
</dbReference>
<evidence type="ECO:0000313" key="1">
    <source>
        <dbReference type="EMBL" id="PTX47379.1"/>
    </source>
</evidence>
<sequence>MSDVHFHALGPARARTGEDPLVPFLRGARGGQVTISARDVHRIDAHRLQVMLVAENQWVAEGVPFQVTEMSDSFRAGLERLGLHADHFEKEPVQ</sequence>
<proteinExistence type="predicted"/>
<accession>A0A2T6AU81</accession>
<evidence type="ECO:0008006" key="3">
    <source>
        <dbReference type="Google" id="ProtNLM"/>
    </source>
</evidence>
<dbReference type="Proteomes" id="UP000244069">
    <property type="component" value="Unassembled WGS sequence"/>
</dbReference>
<evidence type="ECO:0000313" key="2">
    <source>
        <dbReference type="Proteomes" id="UP000244069"/>
    </source>
</evidence>